<sequence length="263" mass="28083">MGPSWTPPENDPYENCRASLCKKRSKPFLNNNSLSSVLAQRLVMEEYSTELEPPSCIQVDVEPQPEALSPGSRLVTEKLPGNPRNSQQNFDLMVLVIAFCLSTAVGIAQISTQTRMPLPPELHLVSLSVVLAFGATVVAKYASSKLPSLSRVLEHVGAFFAATAFMFSVTLTAPLCLKGSNIVLSQYARDAQVAQAEFVKSSVRTEDCPAVGLTEFALVGRSTVGKSSLLNSLTCKPLPVPPLSSSLAYVVKGIDGEESGLGP</sequence>
<dbReference type="AlphaFoldDB" id="A0AA88WSQ2"/>
<dbReference type="PANTHER" id="PTHR34741">
    <property type="entry name" value="IMAP FAMILY MEMBER 1, PUTATIVE-RELATED"/>
    <property type="match status" value="1"/>
</dbReference>
<name>A0AA88WSQ2_9ASTE</name>
<protein>
    <submittedName>
        <fullName evidence="2">Uncharacterized protein</fullName>
    </submittedName>
</protein>
<dbReference type="SUPFAM" id="SSF52540">
    <property type="entry name" value="P-loop containing nucleoside triphosphate hydrolases"/>
    <property type="match status" value="1"/>
</dbReference>
<keyword evidence="1" id="KW-0812">Transmembrane</keyword>
<feature type="transmembrane region" description="Helical" evidence="1">
    <location>
        <begin position="122"/>
        <end position="143"/>
    </location>
</feature>
<dbReference type="EMBL" id="JAVXUP010000331">
    <property type="protein sequence ID" value="KAK3030700.1"/>
    <property type="molecule type" value="Genomic_DNA"/>
</dbReference>
<evidence type="ECO:0000256" key="1">
    <source>
        <dbReference type="SAM" id="Phobius"/>
    </source>
</evidence>
<proteinExistence type="predicted"/>
<accession>A0AA88WSQ2</accession>
<organism evidence="2 3">
    <name type="scientific">Escallonia herrerae</name>
    <dbReference type="NCBI Taxonomy" id="1293975"/>
    <lineage>
        <taxon>Eukaryota</taxon>
        <taxon>Viridiplantae</taxon>
        <taxon>Streptophyta</taxon>
        <taxon>Embryophyta</taxon>
        <taxon>Tracheophyta</taxon>
        <taxon>Spermatophyta</taxon>
        <taxon>Magnoliopsida</taxon>
        <taxon>eudicotyledons</taxon>
        <taxon>Gunneridae</taxon>
        <taxon>Pentapetalae</taxon>
        <taxon>asterids</taxon>
        <taxon>campanulids</taxon>
        <taxon>Escalloniales</taxon>
        <taxon>Escalloniaceae</taxon>
        <taxon>Escallonia</taxon>
    </lineage>
</organism>
<keyword evidence="1" id="KW-0472">Membrane</keyword>
<keyword evidence="1" id="KW-1133">Transmembrane helix</keyword>
<evidence type="ECO:0000313" key="3">
    <source>
        <dbReference type="Proteomes" id="UP001188597"/>
    </source>
</evidence>
<gene>
    <name evidence="2" type="ORF">RJ639_034876</name>
</gene>
<dbReference type="PANTHER" id="PTHR34741:SF2">
    <property type="entry name" value="VESICLE TRANSPORT PROTEIN"/>
    <property type="match status" value="1"/>
</dbReference>
<feature type="transmembrane region" description="Helical" evidence="1">
    <location>
        <begin position="92"/>
        <end position="110"/>
    </location>
</feature>
<evidence type="ECO:0000313" key="2">
    <source>
        <dbReference type="EMBL" id="KAK3030700.1"/>
    </source>
</evidence>
<comment type="caution">
    <text evidence="2">The sequence shown here is derived from an EMBL/GenBank/DDBJ whole genome shotgun (WGS) entry which is preliminary data.</text>
</comment>
<keyword evidence="3" id="KW-1185">Reference proteome</keyword>
<dbReference type="Proteomes" id="UP001188597">
    <property type="component" value="Unassembled WGS sequence"/>
</dbReference>
<feature type="transmembrane region" description="Helical" evidence="1">
    <location>
        <begin position="155"/>
        <end position="177"/>
    </location>
</feature>
<dbReference type="Gene3D" id="3.40.50.300">
    <property type="entry name" value="P-loop containing nucleotide triphosphate hydrolases"/>
    <property type="match status" value="1"/>
</dbReference>
<dbReference type="InterPro" id="IPR027417">
    <property type="entry name" value="P-loop_NTPase"/>
</dbReference>
<reference evidence="2" key="1">
    <citation type="submission" date="2022-12" db="EMBL/GenBank/DDBJ databases">
        <title>Draft genome assemblies for two species of Escallonia (Escalloniales).</title>
        <authorList>
            <person name="Chanderbali A."/>
            <person name="Dervinis C."/>
            <person name="Anghel I."/>
            <person name="Soltis D."/>
            <person name="Soltis P."/>
            <person name="Zapata F."/>
        </authorList>
    </citation>
    <scope>NUCLEOTIDE SEQUENCE</scope>
    <source>
        <strain evidence="2">UCBG64.0493</strain>
        <tissue evidence="2">Leaf</tissue>
    </source>
</reference>